<keyword evidence="2" id="KW-0472">Membrane</keyword>
<dbReference type="Proteomes" id="UP001157461">
    <property type="component" value="Unassembled WGS sequence"/>
</dbReference>
<protein>
    <submittedName>
        <fullName evidence="4">Conjugal transfer protein TraG N-terminal domain-containing protein</fullName>
    </submittedName>
</protein>
<reference evidence="4 5" key="1">
    <citation type="submission" date="2022-10" db="EMBL/GenBank/DDBJ databases">
        <title>A novel Pseudomonas species, isolated from Passiflora incarnata leaves.</title>
        <authorList>
            <person name="Cueva-Yesquen L.G."/>
            <person name="Fantinatti-Garboggini F."/>
        </authorList>
    </citation>
    <scope>NUCLEOTIDE SEQUENCE [LARGE SCALE GENOMIC DNA]</scope>
    <source>
        <strain evidence="4 5">CBMAI 2609</strain>
    </source>
</reference>
<dbReference type="Pfam" id="PF07916">
    <property type="entry name" value="TraG_N"/>
    <property type="match status" value="1"/>
</dbReference>
<organism evidence="4 5">
    <name type="scientific">Pseudomonas flavocrustae</name>
    <dbReference type="NCBI Taxonomy" id="2991719"/>
    <lineage>
        <taxon>Bacteria</taxon>
        <taxon>Pseudomonadati</taxon>
        <taxon>Pseudomonadota</taxon>
        <taxon>Gammaproteobacteria</taxon>
        <taxon>Pseudomonadales</taxon>
        <taxon>Pseudomonadaceae</taxon>
        <taxon>Pseudomonas</taxon>
    </lineage>
</organism>
<keyword evidence="2" id="KW-0812">Transmembrane</keyword>
<gene>
    <name evidence="4" type="ORF">OMP44_15015</name>
</gene>
<dbReference type="EMBL" id="JAPDIQ010000006">
    <property type="protein sequence ID" value="MDH4764198.1"/>
    <property type="molecule type" value="Genomic_DNA"/>
</dbReference>
<name>A0ABT6IIB6_9PSED</name>
<comment type="caution">
    <text evidence="4">The sequence shown here is derived from an EMBL/GenBank/DDBJ whole genome shotgun (WGS) entry which is preliminary data.</text>
</comment>
<feature type="transmembrane region" description="Helical" evidence="2">
    <location>
        <begin position="430"/>
        <end position="456"/>
    </location>
</feature>
<dbReference type="InterPro" id="IPR012931">
    <property type="entry name" value="TraG_N_Proteobacteria"/>
</dbReference>
<keyword evidence="2" id="KW-1133">Transmembrane helix</keyword>
<proteinExistence type="predicted"/>
<keyword evidence="5" id="KW-1185">Reference proteome</keyword>
<feature type="compositionally biased region" description="Basic and acidic residues" evidence="1">
    <location>
        <begin position="494"/>
        <end position="503"/>
    </location>
</feature>
<dbReference type="RefSeq" id="WP_280309326.1">
    <property type="nucleotide sequence ID" value="NZ_JAPDIQ010000006.1"/>
</dbReference>
<evidence type="ECO:0000313" key="4">
    <source>
        <dbReference type="EMBL" id="MDH4764198.1"/>
    </source>
</evidence>
<feature type="region of interest" description="Disordered" evidence="1">
    <location>
        <begin position="622"/>
        <end position="650"/>
    </location>
</feature>
<evidence type="ECO:0000259" key="3">
    <source>
        <dbReference type="Pfam" id="PF07916"/>
    </source>
</evidence>
<feature type="domain" description="TraG N-terminal Proteobacteria" evidence="3">
    <location>
        <begin position="4"/>
        <end position="468"/>
    </location>
</feature>
<evidence type="ECO:0000313" key="5">
    <source>
        <dbReference type="Proteomes" id="UP001157461"/>
    </source>
</evidence>
<evidence type="ECO:0000256" key="1">
    <source>
        <dbReference type="SAM" id="MobiDB-lite"/>
    </source>
</evidence>
<feature type="region of interest" description="Disordered" evidence="1">
    <location>
        <begin position="668"/>
        <end position="688"/>
    </location>
</feature>
<feature type="transmembrane region" description="Helical" evidence="2">
    <location>
        <begin position="338"/>
        <end position="358"/>
    </location>
</feature>
<sequence>MEFSIYSVGSATYLESILNAVAMISGSGSIESLAKVGLLIGTLFLGFQAVFKNQAIPFQQVGVALILYMALYGPTGRAVVEDVYDGTVVVVDNVPIGPLFVGSVVSNIGYKLTKEMEQAFSTPAMTTYGFADPLTTLMKVRGATRNVLAMPSVMGDTRAGGDFVRSWMTYIKECTLVGVGRNVAAYGSLMRSNNPVDAMRFESQVYGTEIFEGNTGVGTYYTCSEAHTRLKALSASTQSGIMDDVAKLAFQKPGKTVTGDDVTTRVDDALRGLNLQVADARAFTMASVLLPIFERAPAQKALEDQQGAYAIMLSQAQAQQATQWAAEGSMFTRYVRPFLTFFEGLIYAITPMMAFLLVMGTFGMNLITKYITMLCWMMLWQPMLAIVNLYTNWYTGTVMEGLLATTSSVTDGNALSFEMMKQMMPALDSAIGVAGLMASSVPVISMFLVTGSAVAFTSMAQRLGGSDQINEKIVSPDVVTPSAGLQTTPYATDDFDKGLRKTGSENQRGSIAISQGLTQTEQSQRVQAEQSSEAFSKQLMSSYAKQYENAKGINQQAEIGRSLQNTFGLSQNADFQKQVQALRAEGMTDNQIDAEVAQRTLGASGSAGASNGALSANISAAGSTSKTSTDSTIQKVDSSQSQSKAAGLGETVRNAIDKTEGFRAAESFQNGERLSLSQSDQESLSRSAQKAISDQKAYTQTAAFSKSAGLNESISVDSWAGRAIREGKADTLVNEAMNKYPEQFRENVAQNASMLDPDRRDVGAALLTLAKNNDLGALTRAPATHDEYASPGQLKPSEYSNIKGVNTERLDQETGGAGHQVSDSSFNSKFDSGYTRASGPAATAQVGAAFHKHGATVENDAQAYAGQANKEARHQAEGRLRDTARDVDNRNESALGVYPSAIINTAKDWAGLKPSYDAYMEHGEKRLGLEPEQAAVYAGAKIGKVNDEKITADWNNYVENNHIDKEVAAGMYQKLVQAGVSNNGDGTLGDVMTLNRLGHAESELSLHSIPRGN</sequence>
<evidence type="ECO:0000256" key="2">
    <source>
        <dbReference type="SAM" id="Phobius"/>
    </source>
</evidence>
<feature type="region of interest" description="Disordered" evidence="1">
    <location>
        <begin position="484"/>
        <end position="509"/>
    </location>
</feature>
<feature type="compositionally biased region" description="Low complexity" evidence="1">
    <location>
        <begin position="672"/>
        <end position="687"/>
    </location>
</feature>
<feature type="compositionally biased region" description="Polar residues" evidence="1">
    <location>
        <begin position="624"/>
        <end position="644"/>
    </location>
</feature>
<accession>A0ABT6IIB6</accession>